<evidence type="ECO:0000313" key="3">
    <source>
        <dbReference type="Proteomes" id="UP000831607"/>
    </source>
</evidence>
<feature type="domain" description="NAD-dependent epimerase/dehydratase" evidence="1">
    <location>
        <begin position="38"/>
        <end position="259"/>
    </location>
</feature>
<gene>
    <name evidence="2" type="ORF">DHf2319_10165</name>
</gene>
<dbReference type="Gene3D" id="3.40.50.720">
    <property type="entry name" value="NAD(P)-binding Rossmann-like Domain"/>
    <property type="match status" value="1"/>
</dbReference>
<organism evidence="2 3">
    <name type="scientific">Orrella daihaiensis</name>
    <dbReference type="NCBI Taxonomy" id="2782176"/>
    <lineage>
        <taxon>Bacteria</taxon>
        <taxon>Pseudomonadati</taxon>
        <taxon>Pseudomonadota</taxon>
        <taxon>Betaproteobacteria</taxon>
        <taxon>Burkholderiales</taxon>
        <taxon>Alcaligenaceae</taxon>
        <taxon>Orrella</taxon>
    </lineage>
</organism>
<evidence type="ECO:0000313" key="2">
    <source>
        <dbReference type="EMBL" id="UOD49809.1"/>
    </source>
</evidence>
<keyword evidence="3" id="KW-1185">Reference proteome</keyword>
<dbReference type="InterPro" id="IPR036291">
    <property type="entry name" value="NAD(P)-bd_dom_sf"/>
</dbReference>
<proteinExistence type="predicted"/>
<dbReference type="InterPro" id="IPR051783">
    <property type="entry name" value="NAD(P)-dependent_oxidoreduct"/>
</dbReference>
<dbReference type="SUPFAM" id="SSF51735">
    <property type="entry name" value="NAD(P)-binding Rossmann-fold domains"/>
    <property type="match status" value="1"/>
</dbReference>
<dbReference type="PANTHER" id="PTHR48079">
    <property type="entry name" value="PROTEIN YEEZ"/>
    <property type="match status" value="1"/>
</dbReference>
<dbReference type="RefSeq" id="WP_243478054.1">
    <property type="nucleotide sequence ID" value="NZ_CP063982.1"/>
</dbReference>
<dbReference type="InterPro" id="IPR001509">
    <property type="entry name" value="Epimerase_deHydtase"/>
</dbReference>
<protein>
    <submittedName>
        <fullName evidence="2">SDR family NAD(P)-dependent oxidoreductase</fullName>
    </submittedName>
</protein>
<name>A0ABY4AHZ6_9BURK</name>
<reference evidence="2 3" key="1">
    <citation type="submission" date="2020-11" db="EMBL/GenBank/DDBJ databases">
        <title>Algicoccus daihaiensis sp.nov., isolated from Daihai Lake in Inner Mongolia.</title>
        <authorList>
            <person name="Kai J."/>
        </authorList>
    </citation>
    <scope>NUCLEOTIDE SEQUENCE [LARGE SCALE GENOMIC DNA]</scope>
    <source>
        <strain evidence="3">f23</strain>
    </source>
</reference>
<sequence length="350" mass="37513">MSAVLPSIASAESESLSTLVVKPASKGKSADPHRLPVVLVTGANGLIGRALCREFVARGYEVRAAIRDQDDLEMQGSVVRVAAPDLADPRARWPLDGVDVVVHTAARVHVMNPGPDEIERMMAVNRDGTVRLARACADSKVKRLVFLSTIKVNGERTTPGQAFKAIDSIASPADPYALSKFEAEQGLFEVASQTGLQATVVRPPLVYGPDAKGNLELLERAIRRGVPLPIGALDRNRRSLISLANLVDLVILCASHPNAPGQVFLASDDHDLSTLDLARQIAKACGLVLRSVPVPIGLLKLAAQALGKGQMIRRLSDNLQVDIESTRERLHWTPPQSVEKGMAAAFAPRP</sequence>
<dbReference type="Proteomes" id="UP000831607">
    <property type="component" value="Chromosome"/>
</dbReference>
<evidence type="ECO:0000259" key="1">
    <source>
        <dbReference type="Pfam" id="PF01370"/>
    </source>
</evidence>
<dbReference type="PANTHER" id="PTHR48079:SF6">
    <property type="entry name" value="NAD(P)-BINDING DOMAIN-CONTAINING PROTEIN-RELATED"/>
    <property type="match status" value="1"/>
</dbReference>
<accession>A0ABY4AHZ6</accession>
<dbReference type="Pfam" id="PF01370">
    <property type="entry name" value="Epimerase"/>
    <property type="match status" value="1"/>
</dbReference>
<dbReference type="EMBL" id="CP063982">
    <property type="protein sequence ID" value="UOD49809.1"/>
    <property type="molecule type" value="Genomic_DNA"/>
</dbReference>